<evidence type="ECO:0000313" key="12">
    <source>
        <dbReference type="EMBL" id="CAF4568385.1"/>
    </source>
</evidence>
<name>A0A8S3CHL3_9BILA</name>
<evidence type="ECO:0000256" key="8">
    <source>
        <dbReference type="ARBA" id="ARBA00022777"/>
    </source>
</evidence>
<keyword evidence="7" id="KW-0863">Zinc-finger</keyword>
<dbReference type="PANTHER" id="PTHR11255:SF54">
    <property type="entry name" value="DIACYLGLYCEROL KINASE THETA"/>
    <property type="match status" value="1"/>
</dbReference>
<reference evidence="13" key="1">
    <citation type="submission" date="2021-02" db="EMBL/GenBank/DDBJ databases">
        <authorList>
            <person name="Nowell W R."/>
        </authorList>
    </citation>
    <scope>NUCLEOTIDE SEQUENCE</scope>
</reference>
<evidence type="ECO:0000259" key="11">
    <source>
        <dbReference type="PROSITE" id="PS50081"/>
    </source>
</evidence>
<dbReference type="EMBL" id="CAJOBI010178011">
    <property type="protein sequence ID" value="CAF4915016.1"/>
    <property type="molecule type" value="Genomic_DNA"/>
</dbReference>
<keyword evidence="6" id="KW-0547">Nucleotide-binding</keyword>
<dbReference type="Proteomes" id="UP000681720">
    <property type="component" value="Unassembled WGS sequence"/>
</dbReference>
<dbReference type="EMBL" id="CAJOBJ010096755">
    <property type="protein sequence ID" value="CAF4568385.1"/>
    <property type="molecule type" value="Genomic_DNA"/>
</dbReference>
<dbReference type="AlphaFoldDB" id="A0A8S3CHL3"/>
<dbReference type="FunFam" id="3.30.60.20:FF:000002">
    <property type="entry name" value="Diacylglycerol kinase"/>
    <property type="match status" value="1"/>
</dbReference>
<evidence type="ECO:0000256" key="5">
    <source>
        <dbReference type="ARBA" id="ARBA00022737"/>
    </source>
</evidence>
<evidence type="ECO:0000256" key="6">
    <source>
        <dbReference type="ARBA" id="ARBA00022741"/>
    </source>
</evidence>
<dbReference type="GO" id="GO:0005524">
    <property type="term" value="F:ATP binding"/>
    <property type="evidence" value="ECO:0007669"/>
    <property type="project" value="UniProtKB-KW"/>
</dbReference>
<dbReference type="Proteomes" id="UP000676336">
    <property type="component" value="Unassembled WGS sequence"/>
</dbReference>
<comment type="caution">
    <text evidence="13">The sequence shown here is derived from an EMBL/GenBank/DDBJ whole genome shotgun (WGS) entry which is preliminary data.</text>
</comment>
<dbReference type="GO" id="GO:0016020">
    <property type="term" value="C:membrane"/>
    <property type="evidence" value="ECO:0007669"/>
    <property type="project" value="UniProtKB-SubCell"/>
</dbReference>
<evidence type="ECO:0000256" key="4">
    <source>
        <dbReference type="ARBA" id="ARBA00022723"/>
    </source>
</evidence>
<evidence type="ECO:0000256" key="3">
    <source>
        <dbReference type="ARBA" id="ARBA00022679"/>
    </source>
</evidence>
<dbReference type="SMART" id="SM00109">
    <property type="entry name" value="C1"/>
    <property type="match status" value="1"/>
</dbReference>
<keyword evidence="8" id="KW-0418">Kinase</keyword>
<keyword evidence="10" id="KW-0067">ATP-binding</keyword>
<evidence type="ECO:0000256" key="10">
    <source>
        <dbReference type="ARBA" id="ARBA00022840"/>
    </source>
</evidence>
<accession>A0A8S3CHL3</accession>
<keyword evidence="3" id="KW-0808">Transferase</keyword>
<dbReference type="GO" id="GO:0004143">
    <property type="term" value="F:ATP-dependent diacylglycerol kinase activity"/>
    <property type="evidence" value="ECO:0007669"/>
    <property type="project" value="UniProtKB-EC"/>
</dbReference>
<proteinExistence type="inferred from homology"/>
<evidence type="ECO:0000256" key="7">
    <source>
        <dbReference type="ARBA" id="ARBA00022771"/>
    </source>
</evidence>
<keyword evidence="9" id="KW-0862">Zinc</keyword>
<dbReference type="Pfam" id="PF00130">
    <property type="entry name" value="C1_1"/>
    <property type="match status" value="1"/>
</dbReference>
<dbReference type="InterPro" id="IPR037607">
    <property type="entry name" value="DGK"/>
</dbReference>
<evidence type="ECO:0000256" key="2">
    <source>
        <dbReference type="ARBA" id="ARBA00012133"/>
    </source>
</evidence>
<dbReference type="SUPFAM" id="SSF57889">
    <property type="entry name" value="Cysteine-rich domain"/>
    <property type="match status" value="1"/>
</dbReference>
<protein>
    <recommendedName>
        <fullName evidence="2">diacylglycerol kinase (ATP)</fullName>
        <ecNumber evidence="2">2.7.1.107</ecNumber>
    </recommendedName>
</protein>
<evidence type="ECO:0000313" key="13">
    <source>
        <dbReference type="EMBL" id="CAF4915016.1"/>
    </source>
</evidence>
<feature type="domain" description="Phorbol-ester/DAG-type" evidence="11">
    <location>
        <begin position="9"/>
        <end position="60"/>
    </location>
</feature>
<dbReference type="EC" id="2.7.1.107" evidence="2"/>
<keyword evidence="5" id="KW-0677">Repeat</keyword>
<sequence length="71" mass="8341">MTSSQEQIQHQWTRGNLPLDSECIICRRPCGAEPRLCDYRCIWCQRIVHDSCMRALPSQCDFGEFQRLIIP</sequence>
<dbReference type="InterPro" id="IPR046349">
    <property type="entry name" value="C1-like_sf"/>
</dbReference>
<dbReference type="GO" id="GO:0007165">
    <property type="term" value="P:signal transduction"/>
    <property type="evidence" value="ECO:0007669"/>
    <property type="project" value="InterPro"/>
</dbReference>
<dbReference type="PROSITE" id="PS50081">
    <property type="entry name" value="ZF_DAG_PE_2"/>
    <property type="match status" value="1"/>
</dbReference>
<comment type="similarity">
    <text evidence="1">Belongs to the eukaryotic diacylglycerol kinase family.</text>
</comment>
<organism evidence="13 14">
    <name type="scientific">Rotaria magnacalcarata</name>
    <dbReference type="NCBI Taxonomy" id="392030"/>
    <lineage>
        <taxon>Eukaryota</taxon>
        <taxon>Metazoa</taxon>
        <taxon>Spiralia</taxon>
        <taxon>Gnathifera</taxon>
        <taxon>Rotifera</taxon>
        <taxon>Eurotatoria</taxon>
        <taxon>Bdelloidea</taxon>
        <taxon>Philodinida</taxon>
        <taxon>Philodinidae</taxon>
        <taxon>Rotaria</taxon>
    </lineage>
</organism>
<dbReference type="PROSITE" id="PS00479">
    <property type="entry name" value="ZF_DAG_PE_1"/>
    <property type="match status" value="1"/>
</dbReference>
<gene>
    <name evidence="12" type="ORF">GIL414_LOCUS37556</name>
    <name evidence="13" type="ORF">SMN809_LOCUS52413</name>
</gene>
<evidence type="ECO:0000256" key="9">
    <source>
        <dbReference type="ARBA" id="ARBA00022833"/>
    </source>
</evidence>
<dbReference type="Gene3D" id="3.30.60.20">
    <property type="match status" value="1"/>
</dbReference>
<keyword evidence="4" id="KW-0479">Metal-binding</keyword>
<feature type="non-terminal residue" evidence="13">
    <location>
        <position position="71"/>
    </location>
</feature>
<evidence type="ECO:0000313" key="14">
    <source>
        <dbReference type="Proteomes" id="UP000676336"/>
    </source>
</evidence>
<dbReference type="GO" id="GO:0008270">
    <property type="term" value="F:zinc ion binding"/>
    <property type="evidence" value="ECO:0007669"/>
    <property type="project" value="UniProtKB-KW"/>
</dbReference>
<dbReference type="PANTHER" id="PTHR11255">
    <property type="entry name" value="DIACYLGLYCEROL KINASE"/>
    <property type="match status" value="1"/>
</dbReference>
<dbReference type="InterPro" id="IPR002219">
    <property type="entry name" value="PKC_DAG/PE"/>
</dbReference>
<evidence type="ECO:0000256" key="1">
    <source>
        <dbReference type="ARBA" id="ARBA00009280"/>
    </source>
</evidence>